<feature type="domain" description="PepSY" evidence="2">
    <location>
        <begin position="84"/>
        <end position="143"/>
    </location>
</feature>
<dbReference type="Gene3D" id="3.10.450.40">
    <property type="match status" value="1"/>
</dbReference>
<evidence type="ECO:0000313" key="3">
    <source>
        <dbReference type="EMBL" id="SNV22652.1"/>
    </source>
</evidence>
<keyword evidence="4" id="KW-1185">Reference proteome</keyword>
<dbReference type="KEGG" id="dco:SAMEA4475696_1598"/>
<dbReference type="AlphaFoldDB" id="A0A239VKQ7"/>
<feature type="signal peptide" evidence="1">
    <location>
        <begin position="1"/>
        <end position="23"/>
    </location>
</feature>
<dbReference type="RefSeq" id="WP_051277703.1">
    <property type="nucleotide sequence ID" value="NZ_JAAFNI010000001.1"/>
</dbReference>
<sequence>MTKPLKTVVAGAGVTALASLAIAASTVAGGAANAAPAVSAGQSVTSTAVVRDVTDHPIRGSIKAPADRGQSDAAEQAQLQKLAKISLDQARKIAVKAVPGKVVKAELDEEDGWVVYKVEVRNSQGAETDVIVDAGNGRILAQETDNPDDDD</sequence>
<dbReference type="EMBL" id="LT906453">
    <property type="protein sequence ID" value="SNV22652.1"/>
    <property type="molecule type" value="Genomic_DNA"/>
</dbReference>
<dbReference type="Proteomes" id="UP000242637">
    <property type="component" value="Chromosome 1"/>
</dbReference>
<dbReference type="InterPro" id="IPR025711">
    <property type="entry name" value="PepSY"/>
</dbReference>
<dbReference type="GeneID" id="63459802"/>
<gene>
    <name evidence="3" type="ORF">SAMEA4475696_01598</name>
</gene>
<feature type="chain" id="PRO_5038489565" evidence="1">
    <location>
        <begin position="24"/>
        <end position="151"/>
    </location>
</feature>
<proteinExistence type="predicted"/>
<evidence type="ECO:0000313" key="4">
    <source>
        <dbReference type="Proteomes" id="UP000242637"/>
    </source>
</evidence>
<reference evidence="3 4" key="1">
    <citation type="submission" date="2017-06" db="EMBL/GenBank/DDBJ databases">
        <authorList>
            <consortium name="Pathogen Informatics"/>
        </authorList>
    </citation>
    <scope>NUCLEOTIDE SEQUENCE [LARGE SCALE GENOMIC DNA]</scope>
    <source>
        <strain evidence="3 4">NCTC13039</strain>
    </source>
</reference>
<evidence type="ECO:0000259" key="2">
    <source>
        <dbReference type="Pfam" id="PF03413"/>
    </source>
</evidence>
<evidence type="ECO:0000256" key="1">
    <source>
        <dbReference type="SAM" id="SignalP"/>
    </source>
</evidence>
<organism evidence="3 4">
    <name type="scientific">Dermatophilus congolensis</name>
    <dbReference type="NCBI Taxonomy" id="1863"/>
    <lineage>
        <taxon>Bacteria</taxon>
        <taxon>Bacillati</taxon>
        <taxon>Actinomycetota</taxon>
        <taxon>Actinomycetes</taxon>
        <taxon>Micrococcales</taxon>
        <taxon>Dermatophilaceae</taxon>
        <taxon>Dermatophilus</taxon>
    </lineage>
</organism>
<accession>A0A239VKQ7</accession>
<name>A0A239VKQ7_9MICO</name>
<dbReference type="OrthoDB" id="5421567at2"/>
<protein>
    <submittedName>
        <fullName evidence="3">Peptidase propeptide and YPEB domain</fullName>
    </submittedName>
</protein>
<dbReference type="Pfam" id="PF03413">
    <property type="entry name" value="PepSY"/>
    <property type="match status" value="1"/>
</dbReference>
<keyword evidence="1" id="KW-0732">Signal</keyword>